<name>A0A199XSF8_9FLAO</name>
<proteinExistence type="predicted"/>
<accession>A0A199XSF8</accession>
<keyword evidence="2" id="KW-1185">Reference proteome</keyword>
<dbReference type="PATRIC" id="fig|29536.5.peg.555"/>
<evidence type="ECO:0000313" key="2">
    <source>
        <dbReference type="Proteomes" id="UP000093807"/>
    </source>
</evidence>
<protein>
    <submittedName>
        <fullName evidence="1">Uncharacterized protein</fullName>
    </submittedName>
</protein>
<dbReference type="EMBL" id="JMTM01000017">
    <property type="protein sequence ID" value="OAZ04683.1"/>
    <property type="molecule type" value="Genomic_DNA"/>
</dbReference>
<dbReference type="Proteomes" id="UP000093807">
    <property type="component" value="Unassembled WGS sequence"/>
</dbReference>
<evidence type="ECO:0000313" key="1">
    <source>
        <dbReference type="EMBL" id="OAZ04683.1"/>
    </source>
</evidence>
<comment type="caution">
    <text evidence="1">The sequence shown here is derived from an EMBL/GenBank/DDBJ whole genome shotgun (WGS) entry which is preliminary data.</text>
</comment>
<dbReference type="RefSeq" id="WP_064714409.1">
    <property type="nucleotide sequence ID" value="NZ_JMTM01000017.1"/>
</dbReference>
<reference evidence="1 2" key="1">
    <citation type="submission" date="2016-06" db="EMBL/GenBank/DDBJ databases">
        <title>Draft genome sequence of Flavobacterium succinicans strain DD5b.</title>
        <authorList>
            <person name="Poehlein A."/>
            <person name="Daniel R."/>
            <person name="Simeonova D.D."/>
        </authorList>
    </citation>
    <scope>NUCLEOTIDE SEQUENCE [LARGE SCALE GENOMIC DNA]</scope>
    <source>
        <strain evidence="1 2">DD5b</strain>
    </source>
</reference>
<dbReference type="AlphaFoldDB" id="A0A199XSF8"/>
<gene>
    <name evidence="1" type="ORF">FLB_05300</name>
</gene>
<dbReference type="OrthoDB" id="1372517at2"/>
<sequence length="70" mass="8094">MNNPKVLSILNNAKIFLSTEELKELALCIDKEVGRPEPRKIRKSKPLQNWTLESVTENLLATQFKSKRRS</sequence>
<organism evidence="1 2">
    <name type="scientific">Flavobacterium succinicans</name>
    <dbReference type="NCBI Taxonomy" id="29536"/>
    <lineage>
        <taxon>Bacteria</taxon>
        <taxon>Pseudomonadati</taxon>
        <taxon>Bacteroidota</taxon>
        <taxon>Flavobacteriia</taxon>
        <taxon>Flavobacteriales</taxon>
        <taxon>Flavobacteriaceae</taxon>
        <taxon>Flavobacterium</taxon>
    </lineage>
</organism>